<dbReference type="Proteomes" id="UP000254794">
    <property type="component" value="Unassembled WGS sequence"/>
</dbReference>
<organism evidence="3 4">
    <name type="scientific">Legionella busanensis</name>
    <dbReference type="NCBI Taxonomy" id="190655"/>
    <lineage>
        <taxon>Bacteria</taxon>
        <taxon>Pseudomonadati</taxon>
        <taxon>Pseudomonadota</taxon>
        <taxon>Gammaproteobacteria</taxon>
        <taxon>Legionellales</taxon>
        <taxon>Legionellaceae</taxon>
        <taxon>Legionella</taxon>
    </lineage>
</organism>
<dbReference type="InterPro" id="IPR003399">
    <property type="entry name" value="Mce/MlaD"/>
</dbReference>
<keyword evidence="1" id="KW-0472">Membrane</keyword>
<evidence type="ECO:0000256" key="1">
    <source>
        <dbReference type="SAM" id="Phobius"/>
    </source>
</evidence>
<keyword evidence="1" id="KW-1133">Transmembrane helix</keyword>
<dbReference type="Pfam" id="PF02470">
    <property type="entry name" value="MlaD"/>
    <property type="match status" value="1"/>
</dbReference>
<dbReference type="PANTHER" id="PTHR36698">
    <property type="entry name" value="BLL5892 PROTEIN"/>
    <property type="match status" value="1"/>
</dbReference>
<protein>
    <submittedName>
        <fullName evidence="3">Putative transmembrane protein</fullName>
    </submittedName>
</protein>
<reference evidence="3 4" key="1">
    <citation type="submission" date="2018-06" db="EMBL/GenBank/DDBJ databases">
        <authorList>
            <consortium name="Pathogen Informatics"/>
            <person name="Doyle S."/>
        </authorList>
    </citation>
    <scope>NUCLEOTIDE SEQUENCE [LARGE SCALE GENOMIC DNA]</scope>
    <source>
        <strain evidence="3 4">NCTC13316</strain>
    </source>
</reference>
<dbReference type="EMBL" id="UGOD01000001">
    <property type="protein sequence ID" value="STX50663.1"/>
    <property type="molecule type" value="Genomic_DNA"/>
</dbReference>
<dbReference type="PANTHER" id="PTHR36698:SF2">
    <property type="entry name" value="MCE_MLAD DOMAIN-CONTAINING PROTEIN"/>
    <property type="match status" value="1"/>
</dbReference>
<evidence type="ECO:0000313" key="4">
    <source>
        <dbReference type="Proteomes" id="UP000254794"/>
    </source>
</evidence>
<dbReference type="AlphaFoldDB" id="A0A378JK13"/>
<accession>A0A378JK13</accession>
<evidence type="ECO:0000313" key="3">
    <source>
        <dbReference type="EMBL" id="STX50663.1"/>
    </source>
</evidence>
<keyword evidence="4" id="KW-1185">Reference proteome</keyword>
<gene>
    <name evidence="3" type="ORF">NCTC13316_00746</name>
</gene>
<evidence type="ECO:0000259" key="2">
    <source>
        <dbReference type="Pfam" id="PF02470"/>
    </source>
</evidence>
<keyword evidence="1 3" id="KW-0812">Transmembrane</keyword>
<feature type="transmembrane region" description="Helical" evidence="1">
    <location>
        <begin position="6"/>
        <end position="29"/>
    </location>
</feature>
<proteinExistence type="predicted"/>
<dbReference type="OrthoDB" id="9806984at2"/>
<dbReference type="RefSeq" id="WP_115330364.1">
    <property type="nucleotide sequence ID" value="NZ_CAAAHP010000004.1"/>
</dbReference>
<sequence length="285" mass="32326">MRHEPFYTLVGIFVVGGLVLMFLGGLFFYQQHTQAKVQTFVMFFKGSLKGLSATTPVTYRGVKVGEVALIEITENKVKNKVEIPVYVEFFVEKDLDFAQNPVELLIRNGFVANISSPNFLTGVAEIELVKSNIKLSNYQPSYFRGYPIFPTINTKEQPTTITETLKSAQIMIEEITKFIRSPAFKDTVTSTQQMANSFTRLSRNLDNRLPSAINSFNQLTRNLDNRLPSAINNFNRLTLNLDDYLPPAITYFNRSVKEIAEAANSFENLSDYLSRHPETLLRGKP</sequence>
<feature type="domain" description="Mce/MlaD" evidence="2">
    <location>
        <begin position="41"/>
        <end position="129"/>
    </location>
</feature>
<name>A0A378JK13_9GAMM</name>